<dbReference type="SUPFAM" id="SSF53807">
    <property type="entry name" value="Helical backbone' metal receptor"/>
    <property type="match status" value="1"/>
</dbReference>
<keyword evidence="4" id="KW-1185">Reference proteome</keyword>
<evidence type="ECO:0000256" key="1">
    <source>
        <dbReference type="ARBA" id="ARBA00008814"/>
    </source>
</evidence>
<dbReference type="Gene3D" id="3.40.50.1980">
    <property type="entry name" value="Nitrogenase molybdenum iron protein domain"/>
    <property type="match status" value="2"/>
</dbReference>
<dbReference type="Pfam" id="PF01497">
    <property type="entry name" value="Peripla_BP_2"/>
    <property type="match status" value="1"/>
</dbReference>
<dbReference type="PANTHER" id="PTHR30535">
    <property type="entry name" value="VITAMIN B12-BINDING PROTEIN"/>
    <property type="match status" value="1"/>
</dbReference>
<dbReference type="eggNOG" id="COG0614">
    <property type="taxonomic scope" value="Bacteria"/>
</dbReference>
<dbReference type="STRING" id="429009.Adeg_1195"/>
<dbReference type="KEGG" id="adg:Adeg_1195"/>
<dbReference type="InterPro" id="IPR050902">
    <property type="entry name" value="ABC_Transporter_SBP"/>
</dbReference>
<sequence>MSWVHRLSILGVVILLLAALAGCGAKAPSGEAPKAGTEATKLKVTDLLGREVEVTVPAKKVVALGPGALRLVCYVNGASKVVGVEDFEKKNPAGRPYILAYPELKNLPSAGPGGPQSSPDPEKIASLKPDVVFITYLVDKAQADRLQSQTGIPVVVLSYGKLATFENEVYESIKLIGKIIGEEKRAEEVVSFFQKSMQELKDRTKDIPADKKPTVYVGALGMRGSHGIESTQAQFPPFVAIGARNVADETGLKGSVMIEREKLLAWNPDILFIDEGGLSLVKADYQKNPSFYQSLKAVKEGKVYGILPFNFYTTNLDTALADAYWAGKVIFPDKFQDIDPVKKADEIYTFLLGKPLYEQMAKDFGGFKKINLAE</sequence>
<evidence type="ECO:0000313" key="3">
    <source>
        <dbReference type="EMBL" id="ACX52306.1"/>
    </source>
</evidence>
<dbReference type="RefSeq" id="WP_015739183.1">
    <property type="nucleotide sequence ID" value="NC_013385.1"/>
</dbReference>
<dbReference type="AlphaFoldDB" id="C9R7M7"/>
<dbReference type="CDD" id="cd01147">
    <property type="entry name" value="HemV-2"/>
    <property type="match status" value="1"/>
</dbReference>
<comment type="similarity">
    <text evidence="1">Belongs to the bacterial solute-binding protein 8 family.</text>
</comment>
<proteinExistence type="inferred from homology"/>
<evidence type="ECO:0000313" key="4">
    <source>
        <dbReference type="Proteomes" id="UP000002620"/>
    </source>
</evidence>
<dbReference type="Proteomes" id="UP000002620">
    <property type="component" value="Chromosome"/>
</dbReference>
<dbReference type="HOGENOM" id="CLU_038034_13_1_9"/>
<feature type="domain" description="Fe/B12 periplasmic-binding" evidence="2">
    <location>
        <begin position="60"/>
        <end position="334"/>
    </location>
</feature>
<protein>
    <submittedName>
        <fullName evidence="3">Periplasmic binding protein</fullName>
    </submittedName>
</protein>
<dbReference type="PROSITE" id="PS51257">
    <property type="entry name" value="PROKAR_LIPOPROTEIN"/>
    <property type="match status" value="1"/>
</dbReference>
<accession>C9R7M7</accession>
<dbReference type="PROSITE" id="PS50983">
    <property type="entry name" value="FE_B12_PBP"/>
    <property type="match status" value="1"/>
</dbReference>
<dbReference type="EMBL" id="CP001785">
    <property type="protein sequence ID" value="ACX52306.1"/>
    <property type="molecule type" value="Genomic_DNA"/>
</dbReference>
<dbReference type="InterPro" id="IPR002491">
    <property type="entry name" value="ABC_transptr_periplasmic_BD"/>
</dbReference>
<name>C9R7M7_AMMDK</name>
<organism evidence="3 4">
    <name type="scientific">Ammonifex degensii (strain DSM 10501 / KC4)</name>
    <dbReference type="NCBI Taxonomy" id="429009"/>
    <lineage>
        <taxon>Bacteria</taxon>
        <taxon>Bacillati</taxon>
        <taxon>Bacillota</taxon>
        <taxon>Clostridia</taxon>
        <taxon>Thermoanaerobacterales</taxon>
        <taxon>Thermoanaerobacteraceae</taxon>
        <taxon>Ammonifex</taxon>
    </lineage>
</organism>
<reference evidence="3 4" key="1">
    <citation type="submission" date="2009-10" db="EMBL/GenBank/DDBJ databases">
        <title>Complete sequence of chromosome of Ammonifex degensii KC4.</title>
        <authorList>
            <consortium name="US DOE Joint Genome Institute"/>
            <person name="Kerfeld C."/>
            <person name="Goodner B."/>
            <person name="Huber H."/>
            <person name="Stetter K."/>
            <person name="Lucas S."/>
            <person name="Copeland A."/>
            <person name="Lapidus A."/>
            <person name="Glavina del Rio T."/>
            <person name="Dalin E."/>
            <person name="Tice H."/>
            <person name="Bruce D."/>
            <person name="Goodwin L."/>
            <person name="Pitluck S."/>
            <person name="Saunders E."/>
            <person name="Brettin T."/>
            <person name="Detter J.C."/>
            <person name="Han C."/>
            <person name="Larimer F."/>
            <person name="Land M."/>
            <person name="Hauser L."/>
            <person name="Kyrpides N."/>
            <person name="Ovchinnikova G."/>
            <person name="Richardson P."/>
        </authorList>
    </citation>
    <scope>NUCLEOTIDE SEQUENCE [LARGE SCALE GENOMIC DNA]</scope>
    <source>
        <strain evidence="4">DSM 10501 / KC4</strain>
    </source>
</reference>
<dbReference type="PANTHER" id="PTHR30535:SF34">
    <property type="entry name" value="MOLYBDATE-BINDING PROTEIN MOLA"/>
    <property type="match status" value="1"/>
</dbReference>
<dbReference type="OrthoDB" id="9787830at2"/>
<gene>
    <name evidence="3" type="ordered locus">Adeg_1195</name>
</gene>
<evidence type="ECO:0000259" key="2">
    <source>
        <dbReference type="PROSITE" id="PS50983"/>
    </source>
</evidence>